<dbReference type="EMBL" id="JASCZI010151310">
    <property type="protein sequence ID" value="MED6171906.1"/>
    <property type="molecule type" value="Genomic_DNA"/>
</dbReference>
<comment type="caution">
    <text evidence="1">The sequence shown here is derived from an EMBL/GenBank/DDBJ whole genome shotgun (WGS) entry which is preliminary data.</text>
</comment>
<reference evidence="1 2" key="1">
    <citation type="journal article" date="2023" name="Plants (Basel)">
        <title>Bridging the Gap: Combining Genomics and Transcriptomics Approaches to Understand Stylosanthes scabra, an Orphan Legume from the Brazilian Caatinga.</title>
        <authorList>
            <person name="Ferreira-Neto J.R.C."/>
            <person name="da Silva M.D."/>
            <person name="Binneck E."/>
            <person name="de Melo N.F."/>
            <person name="da Silva R.H."/>
            <person name="de Melo A.L.T.M."/>
            <person name="Pandolfi V."/>
            <person name="Bustamante F.O."/>
            <person name="Brasileiro-Vidal A.C."/>
            <person name="Benko-Iseppon A.M."/>
        </authorList>
    </citation>
    <scope>NUCLEOTIDE SEQUENCE [LARGE SCALE GENOMIC DNA]</scope>
    <source>
        <tissue evidence="1">Leaves</tissue>
    </source>
</reference>
<gene>
    <name evidence="1" type="ORF">PIB30_045303</name>
</gene>
<keyword evidence="2" id="KW-1185">Reference proteome</keyword>
<accession>A0ABU6VF36</accession>
<evidence type="ECO:0000313" key="1">
    <source>
        <dbReference type="EMBL" id="MED6171906.1"/>
    </source>
</evidence>
<protein>
    <submittedName>
        <fullName evidence="1">Uncharacterized protein</fullName>
    </submittedName>
</protein>
<name>A0ABU6VF36_9FABA</name>
<evidence type="ECO:0000313" key="2">
    <source>
        <dbReference type="Proteomes" id="UP001341840"/>
    </source>
</evidence>
<proteinExistence type="predicted"/>
<dbReference type="Proteomes" id="UP001341840">
    <property type="component" value="Unassembled WGS sequence"/>
</dbReference>
<sequence>MELGESELHELMSLRVFTSDPRQIRSSLICPKFVSGYVGVTFCFSERVLEASGIRSVSFELTVDIKSLRRTWGRGNTSLGLCENGGESWWQLRGWGGRGGSDAA</sequence>
<organism evidence="1 2">
    <name type="scientific">Stylosanthes scabra</name>
    <dbReference type="NCBI Taxonomy" id="79078"/>
    <lineage>
        <taxon>Eukaryota</taxon>
        <taxon>Viridiplantae</taxon>
        <taxon>Streptophyta</taxon>
        <taxon>Embryophyta</taxon>
        <taxon>Tracheophyta</taxon>
        <taxon>Spermatophyta</taxon>
        <taxon>Magnoliopsida</taxon>
        <taxon>eudicotyledons</taxon>
        <taxon>Gunneridae</taxon>
        <taxon>Pentapetalae</taxon>
        <taxon>rosids</taxon>
        <taxon>fabids</taxon>
        <taxon>Fabales</taxon>
        <taxon>Fabaceae</taxon>
        <taxon>Papilionoideae</taxon>
        <taxon>50 kb inversion clade</taxon>
        <taxon>dalbergioids sensu lato</taxon>
        <taxon>Dalbergieae</taxon>
        <taxon>Pterocarpus clade</taxon>
        <taxon>Stylosanthes</taxon>
    </lineage>
</organism>